<accession>A0AAN4PJ30</accession>
<dbReference type="Gene3D" id="3.90.260.10">
    <property type="entry name" value="Transglutaminase-like"/>
    <property type="match status" value="1"/>
</dbReference>
<feature type="region of interest" description="Disordered" evidence="7">
    <location>
        <begin position="791"/>
        <end position="1087"/>
    </location>
</feature>
<feature type="compositionally biased region" description="Polar residues" evidence="7">
    <location>
        <begin position="909"/>
        <end position="920"/>
    </location>
</feature>
<evidence type="ECO:0000256" key="6">
    <source>
        <dbReference type="SAM" id="Coils"/>
    </source>
</evidence>
<feature type="compositionally biased region" description="Low complexity" evidence="7">
    <location>
        <begin position="861"/>
        <end position="878"/>
    </location>
</feature>
<keyword evidence="5" id="KW-0539">Nucleus</keyword>
<dbReference type="FunFam" id="3.30.70.2460:FF:000001">
    <property type="entry name" value="DNA repair protein Rad4 family"/>
    <property type="match status" value="1"/>
</dbReference>
<keyword evidence="6" id="KW-0175">Coiled coil</keyword>
<dbReference type="Pfam" id="PF10404">
    <property type="entry name" value="BHD_2"/>
    <property type="match status" value="1"/>
</dbReference>
<feature type="compositionally biased region" description="Polar residues" evidence="7">
    <location>
        <begin position="928"/>
        <end position="937"/>
    </location>
</feature>
<feature type="compositionally biased region" description="Basic and acidic residues" evidence="7">
    <location>
        <begin position="1054"/>
        <end position="1063"/>
    </location>
</feature>
<feature type="compositionally biased region" description="Polar residues" evidence="7">
    <location>
        <begin position="1483"/>
        <end position="1495"/>
    </location>
</feature>
<evidence type="ECO:0000256" key="1">
    <source>
        <dbReference type="ARBA" id="ARBA00004123"/>
    </source>
</evidence>
<feature type="coiled-coil region" evidence="6">
    <location>
        <begin position="690"/>
        <end position="721"/>
    </location>
</feature>
<feature type="compositionally biased region" description="Low complexity" evidence="7">
    <location>
        <begin position="1439"/>
        <end position="1449"/>
    </location>
</feature>
<dbReference type="InterPro" id="IPR018328">
    <property type="entry name" value="Rad4_beta-hairpin_dom3"/>
</dbReference>
<feature type="compositionally biased region" description="Polar residues" evidence="7">
    <location>
        <begin position="1228"/>
        <end position="1243"/>
    </location>
</feature>
<feature type="compositionally biased region" description="Basic and acidic residues" evidence="7">
    <location>
        <begin position="1497"/>
        <end position="1511"/>
    </location>
</feature>
<dbReference type="Gene3D" id="3.30.70.2460">
    <property type="entry name" value="Rad4, beta-hairpin domain BHD3"/>
    <property type="match status" value="1"/>
</dbReference>
<evidence type="ECO:0000259" key="10">
    <source>
        <dbReference type="SMART" id="SM01032"/>
    </source>
</evidence>
<feature type="compositionally biased region" description="Basic and acidic residues" evidence="7">
    <location>
        <begin position="30"/>
        <end position="52"/>
    </location>
</feature>
<feature type="region of interest" description="Disordered" evidence="7">
    <location>
        <begin position="335"/>
        <end position="376"/>
    </location>
</feature>
<evidence type="ECO:0000256" key="7">
    <source>
        <dbReference type="SAM" id="MobiDB-lite"/>
    </source>
</evidence>
<dbReference type="Proteomes" id="UP000051487">
    <property type="component" value="Unassembled WGS sequence"/>
</dbReference>
<dbReference type="InterPro" id="IPR018325">
    <property type="entry name" value="Rad4/PNGase_transGLS-fold"/>
</dbReference>
<protein>
    <submittedName>
        <fullName evidence="11">DNA repair protein rhp41</fullName>
    </submittedName>
</protein>
<feature type="region of interest" description="Disordered" evidence="7">
    <location>
        <begin position="1108"/>
        <end position="1551"/>
    </location>
</feature>
<dbReference type="Gene3D" id="3.30.60.290">
    <property type="entry name" value="Rad4, beta-hairpin domain BHD2"/>
    <property type="match status" value="1"/>
</dbReference>
<proteinExistence type="inferred from homology"/>
<feature type="domain" description="Rad4 beta-hairpin" evidence="9">
    <location>
        <begin position="560"/>
        <end position="620"/>
    </location>
</feature>
<evidence type="ECO:0000256" key="4">
    <source>
        <dbReference type="ARBA" id="ARBA00023204"/>
    </source>
</evidence>
<evidence type="ECO:0000313" key="11">
    <source>
        <dbReference type="EMBL" id="GAQ07078.1"/>
    </source>
</evidence>
<dbReference type="InterPro" id="IPR004583">
    <property type="entry name" value="DNA_repair_Rad4"/>
</dbReference>
<dbReference type="FunFam" id="2.20.20.110:FF:000003">
    <property type="entry name" value="Putative DNA repair protein Rad4"/>
    <property type="match status" value="1"/>
</dbReference>
<feature type="compositionally biased region" description="Basic and acidic residues" evidence="7">
    <location>
        <begin position="1074"/>
        <end position="1087"/>
    </location>
</feature>
<dbReference type="InterPro" id="IPR018326">
    <property type="entry name" value="Rad4_beta-hairpin_dom1"/>
</dbReference>
<comment type="subcellular location">
    <subcellularLocation>
        <location evidence="1">Nucleus</location>
    </subcellularLocation>
</comment>
<dbReference type="SUPFAM" id="SSF54001">
    <property type="entry name" value="Cysteine proteinases"/>
    <property type="match status" value="1"/>
</dbReference>
<dbReference type="GO" id="GO:0005737">
    <property type="term" value="C:cytoplasm"/>
    <property type="evidence" value="ECO:0007669"/>
    <property type="project" value="TreeGrafter"/>
</dbReference>
<feature type="compositionally biased region" description="Polar residues" evidence="7">
    <location>
        <begin position="1516"/>
        <end position="1526"/>
    </location>
</feature>
<dbReference type="SMART" id="SM01031">
    <property type="entry name" value="BHD_2"/>
    <property type="match status" value="1"/>
</dbReference>
<evidence type="ECO:0000256" key="2">
    <source>
        <dbReference type="ARBA" id="ARBA00009525"/>
    </source>
</evidence>
<dbReference type="Pfam" id="PF10403">
    <property type="entry name" value="BHD_1"/>
    <property type="match status" value="1"/>
</dbReference>
<evidence type="ECO:0000259" key="8">
    <source>
        <dbReference type="SMART" id="SM01030"/>
    </source>
</evidence>
<comment type="caution">
    <text evidence="11">The sequence shown here is derived from an EMBL/GenBank/DDBJ whole genome shotgun (WGS) entry which is preliminary data.</text>
</comment>
<dbReference type="Pfam" id="PF10405">
    <property type="entry name" value="BHD_3"/>
    <property type="match status" value="1"/>
</dbReference>
<evidence type="ECO:0000259" key="9">
    <source>
        <dbReference type="SMART" id="SM01031"/>
    </source>
</evidence>
<evidence type="ECO:0000313" key="12">
    <source>
        <dbReference type="Proteomes" id="UP000051487"/>
    </source>
</evidence>
<dbReference type="SMART" id="SM01030">
    <property type="entry name" value="BHD_1"/>
    <property type="match status" value="1"/>
</dbReference>
<dbReference type="PANTHER" id="PTHR12135:SF0">
    <property type="entry name" value="DNA REPAIR PROTEIN COMPLEMENTING XP-C CELLS"/>
    <property type="match status" value="1"/>
</dbReference>
<feature type="compositionally biased region" description="Polar residues" evidence="7">
    <location>
        <begin position="1272"/>
        <end position="1285"/>
    </location>
</feature>
<dbReference type="GO" id="GO:0000111">
    <property type="term" value="C:nucleotide-excision repair factor 2 complex"/>
    <property type="evidence" value="ECO:0007669"/>
    <property type="project" value="TreeGrafter"/>
</dbReference>
<dbReference type="GO" id="GO:0003684">
    <property type="term" value="F:damaged DNA binding"/>
    <property type="evidence" value="ECO:0007669"/>
    <property type="project" value="InterPro"/>
</dbReference>
<dbReference type="GO" id="GO:0006298">
    <property type="term" value="P:mismatch repair"/>
    <property type="evidence" value="ECO:0007669"/>
    <property type="project" value="TreeGrafter"/>
</dbReference>
<feature type="region of interest" description="Disordered" evidence="7">
    <location>
        <begin position="745"/>
        <end position="770"/>
    </location>
</feature>
<dbReference type="PANTHER" id="PTHR12135">
    <property type="entry name" value="DNA REPAIR PROTEIN XP-C / RAD4"/>
    <property type="match status" value="1"/>
</dbReference>
<feature type="compositionally biased region" description="Acidic residues" evidence="7">
    <location>
        <begin position="745"/>
        <end position="762"/>
    </location>
</feature>
<name>A0AAN4PJ30_ASPLE</name>
<feature type="region of interest" description="Disordered" evidence="7">
    <location>
        <begin position="1"/>
        <end position="86"/>
    </location>
</feature>
<feature type="compositionally biased region" description="Polar residues" evidence="7">
    <location>
        <begin position="1370"/>
        <end position="1379"/>
    </location>
</feature>
<keyword evidence="3" id="KW-0227">DNA damage</keyword>
<feature type="domain" description="Rad4 beta-hairpin" evidence="8">
    <location>
        <begin position="498"/>
        <end position="558"/>
    </location>
</feature>
<dbReference type="FunFam" id="3.30.60.290:FF:000001">
    <property type="entry name" value="DNA repair protein Rad4, putative"/>
    <property type="match status" value="1"/>
</dbReference>
<dbReference type="SMART" id="SM01032">
    <property type="entry name" value="BHD_3"/>
    <property type="match status" value="1"/>
</dbReference>
<feature type="compositionally biased region" description="Polar residues" evidence="7">
    <location>
        <begin position="340"/>
        <end position="353"/>
    </location>
</feature>
<feature type="compositionally biased region" description="Polar residues" evidence="7">
    <location>
        <begin position="1197"/>
        <end position="1219"/>
    </location>
</feature>
<dbReference type="GO" id="GO:0006289">
    <property type="term" value="P:nucleotide-excision repair"/>
    <property type="evidence" value="ECO:0007669"/>
    <property type="project" value="InterPro"/>
</dbReference>
<dbReference type="InterPro" id="IPR036985">
    <property type="entry name" value="Transglutaminase-like_sf"/>
</dbReference>
<feature type="compositionally biased region" description="Basic and acidic residues" evidence="7">
    <location>
        <begin position="1154"/>
        <end position="1173"/>
    </location>
</feature>
<keyword evidence="4" id="KW-0234">DNA repair</keyword>
<feature type="compositionally biased region" description="Low complexity" evidence="7">
    <location>
        <begin position="1181"/>
        <end position="1192"/>
    </location>
</feature>
<dbReference type="Pfam" id="PF03835">
    <property type="entry name" value="Rad4"/>
    <property type="match status" value="1"/>
</dbReference>
<evidence type="ECO:0000256" key="3">
    <source>
        <dbReference type="ARBA" id="ARBA00022763"/>
    </source>
</evidence>
<organism evidence="11 12">
    <name type="scientific">Aspergillus lentulus</name>
    <dbReference type="NCBI Taxonomy" id="293939"/>
    <lineage>
        <taxon>Eukaryota</taxon>
        <taxon>Fungi</taxon>
        <taxon>Dikarya</taxon>
        <taxon>Ascomycota</taxon>
        <taxon>Pezizomycotina</taxon>
        <taxon>Eurotiomycetes</taxon>
        <taxon>Eurotiomycetidae</taxon>
        <taxon>Eurotiales</taxon>
        <taxon>Aspergillaceae</taxon>
        <taxon>Aspergillus</taxon>
        <taxon>Aspergillus subgen. Fumigati</taxon>
    </lineage>
</organism>
<gene>
    <name evidence="11" type="ORF">ALT_4399</name>
</gene>
<dbReference type="InterPro" id="IPR038765">
    <property type="entry name" value="Papain-like_cys_pep_sf"/>
</dbReference>
<reference evidence="11 12" key="1">
    <citation type="submission" date="2015-11" db="EMBL/GenBank/DDBJ databases">
        <title>Aspergillus lentulus strain IFM 54703T.</title>
        <authorList>
            <person name="Kusuya Y."/>
            <person name="Sakai K."/>
            <person name="Kamei K."/>
            <person name="Takahashi H."/>
            <person name="Yaguchi T."/>
        </authorList>
    </citation>
    <scope>NUCLEOTIDE SEQUENCE [LARGE SCALE GENOMIC DNA]</scope>
    <source>
        <strain evidence="11 12">IFM 54703</strain>
    </source>
</reference>
<feature type="compositionally biased region" description="Polar residues" evidence="7">
    <location>
        <begin position="1411"/>
        <end position="1427"/>
    </location>
</feature>
<evidence type="ECO:0000256" key="5">
    <source>
        <dbReference type="ARBA" id="ARBA00023242"/>
    </source>
</evidence>
<dbReference type="InterPro" id="IPR042488">
    <property type="entry name" value="Rad4_BHD3_sf"/>
</dbReference>
<dbReference type="InterPro" id="IPR018327">
    <property type="entry name" value="BHD_2"/>
</dbReference>
<dbReference type="Gene3D" id="2.20.20.110">
    <property type="entry name" value="Rad4, beta-hairpin domain BHD1"/>
    <property type="match status" value="1"/>
</dbReference>
<dbReference type="GO" id="GO:0003697">
    <property type="term" value="F:single-stranded DNA binding"/>
    <property type="evidence" value="ECO:0007669"/>
    <property type="project" value="TreeGrafter"/>
</dbReference>
<feature type="domain" description="Rad4 beta-hairpin" evidence="10">
    <location>
        <begin position="627"/>
        <end position="701"/>
    </location>
</feature>
<comment type="similarity">
    <text evidence="2">Belongs to the XPC family.</text>
</comment>
<dbReference type="EMBL" id="BCLY01000008">
    <property type="protein sequence ID" value="GAQ07078.1"/>
    <property type="molecule type" value="Genomic_DNA"/>
</dbReference>
<feature type="compositionally biased region" description="Basic residues" evidence="7">
    <location>
        <begin position="1"/>
        <end position="10"/>
    </location>
</feature>
<feature type="compositionally biased region" description="Acidic residues" evidence="7">
    <location>
        <begin position="1309"/>
        <end position="1320"/>
    </location>
</feature>
<sequence>MRRAPRGRSARGRDYGGQPKAREEEDEIPEVYREMLAEAEMRNRDVSEPDHPIKKRKVGAQRATTSNDVSVPQVPLPMEDQGQASRQVQTVYDEPTSEESDMEWEEVDLQRAPAQSIPVAPVTGADNEPLQITLDGHEGKRRKVISRQKPLTAAEKKLRLDIHKAHVLCFLRHVQIRNLWCNDDELQSFLKKMLPKQVIGMLNPPEDKPQYSRSTTFVEGLNQASDAFSRRFRVTRPGLKRAHWVDDPEKLKQKLESIMFDAEVFLSKEDFCKQARTMQGSRDFGAQLFCALLRSAAVEARLVCSLQPLPFSGTTKSMTPNKQDSQYIVISSDDHDTSADDQQMSGLSPTPVSRSRRLGRPQFTPGRSQMTSIPGPGFTTRASPYPVFWVEAFNEAVQKWVPVDPLVTKSIAKPSKFEPPFSDPSNCMVYVVGFEEDASARDVTRRYAKAFNAKTRKMRVESTKDGERWWARAMRFYEKPFLEDRDEVEISELTAKTAAEPMPRNVQDFKDHPIYAIERQLRRHEVVFPKRVIGQVSLGKSGSKDQVLVPVYRRSDVHVVRSADKWYRLGRDIKIGEQPLKRIRANRNKDVGFSEDEHDNGSGTEIPLYAYFQTEVYTPPPVVQGKVPKNTYGNLDVYVPSMVPPGGVHIKHPQAAHAARVLGIDYADAVTGFDFKGRHGTAVFQGVVVASECQEALEEVLRHLEDERRQAESEEKSRETLRLWKHFLLKLRIAERVKGYAIEGEESAVESSENFDDPEEDGGGFIPEPEQVMADGEFSTYRRSIGQEPRGLTYNEASTNNGALGDEAHGGGLRSDQSASHLEAISVNPSETDIPKTSRRPRYSLIVVPNKKANINENGTSQKQPQQQPQQQPEQSPEVVELEPTAEAESVRSSGETGPAGSSEAPITVDSSTTGGSKSASVEILSRAASQTQSRSPTPEEMDEASGVDDNGSLLSHDPEDEDAIPEWLIDFVTPRTQNAESDDDNLDYIDKASQNNDPDSHQVIEIDDNSDDDASYQPTSHIRARRTGDAERRPNAARNASGLRRSRGQPGSAEKRPGRKSIESVNGNKKKTDKQQKDKTLTQMDYVRRYLKIEPDDEVKLEYTYITPKKKVSQGVEGKFSRGLDSAPADGASAQESLSSSKKRKLEAEEDMKEILSRTSTPEKKVLKESPKTPRKLWKSEIPSSQSPESPGVAIISSSQFRNATRSPSNLGLSTKPISTIKEESPSSKQINISASHVSISEDQLPPTLMPDFELPSELDVNKETNLGVDETQSNSVKGPSASASELEEQPEPDKPPPSTERTVVYETDAETDYSDDEPIVSGANDEPNAMVFEDQDDEDEDRSPLSDSQDLPPPIPHPGLEDEPGPLQSETNLSSEASILYQRRQPATQFPLEPIPTLSTQKLAELFPQESSIQQTMAEPSCTKSSADKVQALSGPSLQTQTQSQTQDLDEYSTEMIPESSPVTRHGDYTSAGDAILPRNRAQSVVQVESSQILDRLKGQPDPDEDSRPKGMLSRSQLLTSSVMESVPVPGFWMGSQDSVGEPYSLTDT</sequence>
<dbReference type="GO" id="GO:0071942">
    <property type="term" value="C:XPC complex"/>
    <property type="evidence" value="ECO:0007669"/>
    <property type="project" value="TreeGrafter"/>
</dbReference>
<feature type="compositionally biased region" description="Acidic residues" evidence="7">
    <location>
        <begin position="1006"/>
        <end position="1015"/>
    </location>
</feature>